<evidence type="ECO:0000313" key="12">
    <source>
        <dbReference type="Proteomes" id="UP000887575"/>
    </source>
</evidence>
<sequence length="152" mass="18398">MKELPNVEVQMVDYTWKLPFLQQLQLTHNSDIFMSIHGSGLTHLLFLPDWAAVFEIYNCDDSNCYWDLARLRGVKYFTWQKQELLWSDSVGRHPTRPEEEHKKFTNYGFDKTEFIRIVKQMIDYVRRNPKFVAKQRKLRRLQKDKENLKTEL</sequence>
<dbReference type="GO" id="GO:0005788">
    <property type="term" value="C:endoplasmic reticulum lumen"/>
    <property type="evidence" value="ECO:0007669"/>
    <property type="project" value="TreeGrafter"/>
</dbReference>
<dbReference type="InterPro" id="IPR007657">
    <property type="entry name" value="Glycosyltransferase_61"/>
</dbReference>
<evidence type="ECO:0000256" key="7">
    <source>
        <dbReference type="ARBA" id="ARBA00040944"/>
    </source>
</evidence>
<dbReference type="WBParaSite" id="MBELARI_LOCUS19504">
    <property type="protein sequence ID" value="MBELARI_LOCUS19504"/>
    <property type="gene ID" value="MBELARI_LOCUS19504"/>
</dbReference>
<evidence type="ECO:0000256" key="10">
    <source>
        <dbReference type="ARBA" id="ARBA00049432"/>
    </source>
</evidence>
<dbReference type="Proteomes" id="UP000887575">
    <property type="component" value="Unassembled WGS sequence"/>
</dbReference>
<dbReference type="PANTHER" id="PTHR20961:SF148">
    <property type="entry name" value="EGF DOMAIN-SPECIFIC O-LINKED N-ACETYLGLUCOSAMINE TRANSFERASE"/>
    <property type="match status" value="1"/>
</dbReference>
<evidence type="ECO:0000256" key="3">
    <source>
        <dbReference type="ARBA" id="ARBA00022679"/>
    </source>
</evidence>
<evidence type="ECO:0000256" key="2">
    <source>
        <dbReference type="ARBA" id="ARBA00022676"/>
    </source>
</evidence>
<evidence type="ECO:0000259" key="11">
    <source>
        <dbReference type="Pfam" id="PF04577"/>
    </source>
</evidence>
<protein>
    <recommendedName>
        <fullName evidence="7">EGF domain-specific O-linked N-acetylglucosamine transferase</fullName>
        <ecNumber evidence="1">2.4.1.255</ecNumber>
    </recommendedName>
    <alternativeName>
        <fullName evidence="8">Extracellular O-linked N-acetylglucosamine transferase</fullName>
    </alternativeName>
</protein>
<evidence type="ECO:0000256" key="8">
    <source>
        <dbReference type="ARBA" id="ARBA00042574"/>
    </source>
</evidence>
<dbReference type="EC" id="2.4.1.255" evidence="1"/>
<dbReference type="GO" id="GO:0097363">
    <property type="term" value="F:protein O-acetylglucosaminyltransferase activity"/>
    <property type="evidence" value="ECO:0007669"/>
    <property type="project" value="UniProtKB-EC"/>
</dbReference>
<proteinExistence type="predicted"/>
<keyword evidence="5" id="KW-0256">Endoplasmic reticulum</keyword>
<evidence type="ECO:0000256" key="9">
    <source>
        <dbReference type="ARBA" id="ARBA00048317"/>
    </source>
</evidence>
<evidence type="ECO:0000313" key="13">
    <source>
        <dbReference type="WBParaSite" id="MBELARI_LOCUS19504"/>
    </source>
</evidence>
<evidence type="ECO:0000256" key="4">
    <source>
        <dbReference type="ARBA" id="ARBA00022729"/>
    </source>
</evidence>
<comment type="catalytic activity">
    <reaction evidence="9">
        <text>L-seryl-[protein] + UDP-N-acetyl-alpha-D-glucosamine = 3-O-(N-acetyl-beta-D-glucosaminyl)-L-seryl-[protein] + UDP + H(+)</text>
        <dbReference type="Rhea" id="RHEA:48904"/>
        <dbReference type="Rhea" id="RHEA-COMP:9863"/>
        <dbReference type="Rhea" id="RHEA-COMP:12251"/>
        <dbReference type="ChEBI" id="CHEBI:15378"/>
        <dbReference type="ChEBI" id="CHEBI:29999"/>
        <dbReference type="ChEBI" id="CHEBI:57705"/>
        <dbReference type="ChEBI" id="CHEBI:58223"/>
        <dbReference type="ChEBI" id="CHEBI:90838"/>
        <dbReference type="EC" id="2.4.1.255"/>
    </reaction>
</comment>
<keyword evidence="2" id="KW-0328">Glycosyltransferase</keyword>
<organism evidence="12 13">
    <name type="scientific">Mesorhabditis belari</name>
    <dbReference type="NCBI Taxonomy" id="2138241"/>
    <lineage>
        <taxon>Eukaryota</taxon>
        <taxon>Metazoa</taxon>
        <taxon>Ecdysozoa</taxon>
        <taxon>Nematoda</taxon>
        <taxon>Chromadorea</taxon>
        <taxon>Rhabditida</taxon>
        <taxon>Rhabditina</taxon>
        <taxon>Rhabditomorpha</taxon>
        <taxon>Rhabditoidea</taxon>
        <taxon>Rhabditidae</taxon>
        <taxon>Mesorhabditinae</taxon>
        <taxon>Mesorhabditis</taxon>
    </lineage>
</organism>
<keyword evidence="3" id="KW-0808">Transferase</keyword>
<keyword evidence="4" id="KW-0732">Signal</keyword>
<name>A0AAF3EZ65_9BILA</name>
<dbReference type="InterPro" id="IPR049625">
    <property type="entry name" value="Glyco_transf_61_cat"/>
</dbReference>
<keyword evidence="6" id="KW-0325">Glycoprotein</keyword>
<dbReference type="AlphaFoldDB" id="A0AAF3EZ65"/>
<accession>A0AAF3EZ65</accession>
<reference evidence="13" key="1">
    <citation type="submission" date="2024-02" db="UniProtKB">
        <authorList>
            <consortium name="WormBaseParasite"/>
        </authorList>
    </citation>
    <scope>IDENTIFICATION</scope>
</reference>
<comment type="catalytic activity">
    <reaction evidence="10">
        <text>L-threonyl-[protein] + UDP-N-acetyl-alpha-D-glucosamine = 3-O-(N-acetyl-beta-D-glucosaminyl)-L-threonyl-[protein] + UDP + H(+)</text>
        <dbReference type="Rhea" id="RHEA:48908"/>
        <dbReference type="Rhea" id="RHEA-COMP:11060"/>
        <dbReference type="Rhea" id="RHEA-COMP:12252"/>
        <dbReference type="ChEBI" id="CHEBI:15378"/>
        <dbReference type="ChEBI" id="CHEBI:30013"/>
        <dbReference type="ChEBI" id="CHEBI:57705"/>
        <dbReference type="ChEBI" id="CHEBI:58223"/>
        <dbReference type="ChEBI" id="CHEBI:90840"/>
        <dbReference type="EC" id="2.4.1.255"/>
    </reaction>
</comment>
<feature type="domain" description="Glycosyltransferase 61 catalytic" evidence="11">
    <location>
        <begin position="2"/>
        <end position="53"/>
    </location>
</feature>
<dbReference type="Pfam" id="PF04577">
    <property type="entry name" value="Glyco_transf_61"/>
    <property type="match status" value="1"/>
</dbReference>
<dbReference type="PANTHER" id="PTHR20961">
    <property type="entry name" value="GLYCOSYLTRANSFERASE"/>
    <property type="match status" value="1"/>
</dbReference>
<evidence type="ECO:0000256" key="5">
    <source>
        <dbReference type="ARBA" id="ARBA00022824"/>
    </source>
</evidence>
<keyword evidence="12" id="KW-1185">Reference proteome</keyword>
<evidence type="ECO:0000256" key="6">
    <source>
        <dbReference type="ARBA" id="ARBA00023180"/>
    </source>
</evidence>
<evidence type="ECO:0000256" key="1">
    <source>
        <dbReference type="ARBA" id="ARBA00011970"/>
    </source>
</evidence>